<dbReference type="InterPro" id="IPR017853">
    <property type="entry name" value="GH"/>
</dbReference>
<evidence type="ECO:0000259" key="7">
    <source>
        <dbReference type="Pfam" id="PF02055"/>
    </source>
</evidence>
<evidence type="ECO:0000256" key="3">
    <source>
        <dbReference type="ARBA" id="ARBA00012658"/>
    </source>
</evidence>
<dbReference type="EC" id="3.2.1.45" evidence="3 6"/>
<name>A0ABQ8TR12_PERAM</name>
<evidence type="ECO:0000259" key="8">
    <source>
        <dbReference type="Pfam" id="PF17189"/>
    </source>
</evidence>
<dbReference type="PANTHER" id="PTHR11069:SF23">
    <property type="entry name" value="LYSOSOMAL ACID GLUCOSYLCERAMIDASE"/>
    <property type="match status" value="1"/>
</dbReference>
<evidence type="ECO:0000313" key="9">
    <source>
        <dbReference type="EMBL" id="KAJ4448142.1"/>
    </source>
</evidence>
<evidence type="ECO:0000256" key="1">
    <source>
        <dbReference type="ARBA" id="ARBA00001013"/>
    </source>
</evidence>
<feature type="domain" description="Glycosyl hydrolase family 30 TIM-barrel" evidence="7">
    <location>
        <begin position="87"/>
        <end position="431"/>
    </location>
</feature>
<dbReference type="InterPro" id="IPR033452">
    <property type="entry name" value="GH30_C"/>
</dbReference>
<dbReference type="InterPro" id="IPR001139">
    <property type="entry name" value="Glyco_hydro_30"/>
</dbReference>
<dbReference type="Pfam" id="PF17189">
    <property type="entry name" value="Glyco_hydro_30C"/>
    <property type="match status" value="1"/>
</dbReference>
<feature type="non-terminal residue" evidence="9">
    <location>
        <position position="1"/>
    </location>
</feature>
<keyword evidence="5 6" id="KW-0378">Hydrolase</keyword>
<dbReference type="InterPro" id="IPR033453">
    <property type="entry name" value="Glyco_hydro_30_TIM-barrel"/>
</dbReference>
<keyword evidence="6" id="KW-0746">Sphingolipid metabolism</keyword>
<dbReference type="Proteomes" id="UP001148838">
    <property type="component" value="Unassembled WGS sequence"/>
</dbReference>
<evidence type="ECO:0000256" key="2">
    <source>
        <dbReference type="ARBA" id="ARBA00005382"/>
    </source>
</evidence>
<comment type="caution">
    <text evidence="9">The sequence shown here is derived from an EMBL/GenBank/DDBJ whole genome shotgun (WGS) entry which is preliminary data.</text>
</comment>
<gene>
    <name evidence="9" type="ORF">ANN_10155</name>
</gene>
<dbReference type="EMBL" id="JAJSOF020000005">
    <property type="protein sequence ID" value="KAJ4448142.1"/>
    <property type="molecule type" value="Genomic_DNA"/>
</dbReference>
<sequence>ETVLFSVIADSPCDPREFGEGNVVCVCNRTYCDTISKVIPLPANQFWKYSTTKSGLRFNKTIGSFFNTPCTEGAHFMINSSIKYQEISGFGGAFTDAAGINIDSLSLETKEHLMRSYFSTDGIEFNFGRVPIAGCDFSTHTYTYDDVPGDTNFTHYNLTLEDFFYKIPLIKEAQKLSERGIHLLATAWTAPPWMKTNDDYSGFGFLKEEYHQAWAEYLVKFLDEYKKQDVEFWGISTGNEPTNGIIPVNRFNSMGWNPYTQRDWIKEYFGPLLKKSHCNIKLVAIDDQRFMLPWWFNILMADEKVAEYIDGVGVHWYWDSWFPASLLDRTHTNFPDKFILATEASVGDKPWDFDKVKLGSWKRGEWYMEDILEDLNHWVTGWIDWNLALNPRGGPNWANNFVDAAVIVNSTANEFYKQPMFYALGHFSKFVPEGSVRIGLYPQEANSVSAIAFHTPDNAVVIVLYN</sequence>
<accession>A0ABQ8TR12</accession>
<comment type="catalytic activity">
    <reaction evidence="1">
        <text>a beta-D-glucosyl-(1&lt;-&gt;1')-N-acylsphing-4-enine + H2O = an N-acylsphing-4-enine + D-glucose</text>
        <dbReference type="Rhea" id="RHEA:13269"/>
        <dbReference type="ChEBI" id="CHEBI:4167"/>
        <dbReference type="ChEBI" id="CHEBI:15377"/>
        <dbReference type="ChEBI" id="CHEBI:22801"/>
        <dbReference type="ChEBI" id="CHEBI:52639"/>
        <dbReference type="EC" id="3.2.1.45"/>
    </reaction>
    <physiologicalReaction direction="left-to-right" evidence="1">
        <dbReference type="Rhea" id="RHEA:13270"/>
    </physiologicalReaction>
</comment>
<feature type="non-terminal residue" evidence="9">
    <location>
        <position position="466"/>
    </location>
</feature>
<reference evidence="9 10" key="1">
    <citation type="journal article" date="2022" name="Allergy">
        <title>Genome assembly and annotation of Periplaneta americana reveal a comprehensive cockroach allergen profile.</title>
        <authorList>
            <person name="Wang L."/>
            <person name="Xiong Q."/>
            <person name="Saelim N."/>
            <person name="Wang L."/>
            <person name="Nong W."/>
            <person name="Wan A.T."/>
            <person name="Shi M."/>
            <person name="Liu X."/>
            <person name="Cao Q."/>
            <person name="Hui J.H.L."/>
            <person name="Sookrung N."/>
            <person name="Leung T.F."/>
            <person name="Tungtrongchitr A."/>
            <person name="Tsui S.K.W."/>
        </authorList>
    </citation>
    <scope>NUCLEOTIDE SEQUENCE [LARGE SCALE GENOMIC DNA]</scope>
    <source>
        <strain evidence="9">PWHHKU_190912</strain>
    </source>
</reference>
<organism evidence="9 10">
    <name type="scientific">Periplaneta americana</name>
    <name type="common">American cockroach</name>
    <name type="synonym">Blatta americana</name>
    <dbReference type="NCBI Taxonomy" id="6978"/>
    <lineage>
        <taxon>Eukaryota</taxon>
        <taxon>Metazoa</taxon>
        <taxon>Ecdysozoa</taxon>
        <taxon>Arthropoda</taxon>
        <taxon>Hexapoda</taxon>
        <taxon>Insecta</taxon>
        <taxon>Pterygota</taxon>
        <taxon>Neoptera</taxon>
        <taxon>Polyneoptera</taxon>
        <taxon>Dictyoptera</taxon>
        <taxon>Blattodea</taxon>
        <taxon>Blattoidea</taxon>
        <taxon>Blattidae</taxon>
        <taxon>Blattinae</taxon>
        <taxon>Periplaneta</taxon>
    </lineage>
</organism>
<keyword evidence="10" id="KW-1185">Reference proteome</keyword>
<dbReference type="SUPFAM" id="SSF51445">
    <property type="entry name" value="(Trans)glycosidases"/>
    <property type="match status" value="1"/>
</dbReference>
<protein>
    <recommendedName>
        <fullName evidence="3 6">Glucosylceramidase</fullName>
        <ecNumber evidence="3 6">3.2.1.45</ecNumber>
    </recommendedName>
</protein>
<proteinExistence type="inferred from homology"/>
<comment type="similarity">
    <text evidence="2 6">Belongs to the glycosyl hydrolase 30 family.</text>
</comment>
<keyword evidence="6" id="KW-0326">Glycosidase</keyword>
<evidence type="ECO:0000256" key="5">
    <source>
        <dbReference type="ARBA" id="ARBA00022801"/>
    </source>
</evidence>
<dbReference type="Pfam" id="PF02055">
    <property type="entry name" value="Glyco_hydro_30"/>
    <property type="match status" value="1"/>
</dbReference>
<keyword evidence="6" id="KW-0443">Lipid metabolism</keyword>
<dbReference type="SUPFAM" id="SSF51011">
    <property type="entry name" value="Glycosyl hydrolase domain"/>
    <property type="match status" value="1"/>
</dbReference>
<evidence type="ECO:0000256" key="6">
    <source>
        <dbReference type="RuleBase" id="RU361188"/>
    </source>
</evidence>
<feature type="domain" description="Glycosyl hydrolase family 30 beta sandwich" evidence="8">
    <location>
        <begin position="434"/>
        <end position="466"/>
    </location>
</feature>
<dbReference type="PANTHER" id="PTHR11069">
    <property type="entry name" value="GLUCOSYLCERAMIDASE"/>
    <property type="match status" value="1"/>
</dbReference>
<evidence type="ECO:0000313" key="10">
    <source>
        <dbReference type="Proteomes" id="UP001148838"/>
    </source>
</evidence>
<dbReference type="Gene3D" id="3.20.20.80">
    <property type="entry name" value="Glycosidases"/>
    <property type="match status" value="1"/>
</dbReference>
<evidence type="ECO:0000256" key="4">
    <source>
        <dbReference type="ARBA" id="ARBA00022729"/>
    </source>
</evidence>
<dbReference type="PRINTS" id="PR00843">
    <property type="entry name" value="GLHYDRLASE30"/>
</dbReference>
<keyword evidence="4" id="KW-0732">Signal</keyword>